<evidence type="ECO:0000259" key="4">
    <source>
        <dbReference type="PROSITE" id="PS50995"/>
    </source>
</evidence>
<dbReference type="Pfam" id="PF12802">
    <property type="entry name" value="MarR_2"/>
    <property type="match status" value="1"/>
</dbReference>
<accession>A0ABW0XJB5</accession>
<dbReference type="InterPro" id="IPR052067">
    <property type="entry name" value="Metal_resp_HTH_trans_reg"/>
</dbReference>
<keyword evidence="1" id="KW-0805">Transcription regulation</keyword>
<evidence type="ECO:0000256" key="3">
    <source>
        <dbReference type="ARBA" id="ARBA00023163"/>
    </source>
</evidence>
<dbReference type="SMART" id="SM00347">
    <property type="entry name" value="HTH_MARR"/>
    <property type="match status" value="1"/>
</dbReference>
<keyword evidence="6" id="KW-1185">Reference proteome</keyword>
<dbReference type="RefSeq" id="WP_381204980.1">
    <property type="nucleotide sequence ID" value="NZ_JBHSPC010000011.1"/>
</dbReference>
<protein>
    <submittedName>
        <fullName evidence="5">MarR family winged helix-turn-helix transcriptional regulator</fullName>
    </submittedName>
</protein>
<reference evidence="6" key="1">
    <citation type="journal article" date="2019" name="Int. J. Syst. Evol. Microbiol.">
        <title>The Global Catalogue of Microorganisms (GCM) 10K type strain sequencing project: providing services to taxonomists for standard genome sequencing and annotation.</title>
        <authorList>
            <consortium name="The Broad Institute Genomics Platform"/>
            <consortium name="The Broad Institute Genome Sequencing Center for Infectious Disease"/>
            <person name="Wu L."/>
            <person name="Ma J."/>
        </authorList>
    </citation>
    <scope>NUCLEOTIDE SEQUENCE [LARGE SCALE GENOMIC DNA]</scope>
    <source>
        <strain evidence="6">JCM 13852</strain>
    </source>
</reference>
<dbReference type="InterPro" id="IPR036388">
    <property type="entry name" value="WH-like_DNA-bd_sf"/>
</dbReference>
<keyword evidence="3" id="KW-0804">Transcription</keyword>
<organism evidence="5 6">
    <name type="scientific">Streptomyces incanus</name>
    <dbReference type="NCBI Taxonomy" id="887453"/>
    <lineage>
        <taxon>Bacteria</taxon>
        <taxon>Bacillati</taxon>
        <taxon>Actinomycetota</taxon>
        <taxon>Actinomycetes</taxon>
        <taxon>Kitasatosporales</taxon>
        <taxon>Streptomycetaceae</taxon>
        <taxon>Streptomyces</taxon>
    </lineage>
</organism>
<evidence type="ECO:0000256" key="2">
    <source>
        <dbReference type="ARBA" id="ARBA00023125"/>
    </source>
</evidence>
<evidence type="ECO:0000313" key="6">
    <source>
        <dbReference type="Proteomes" id="UP001596183"/>
    </source>
</evidence>
<comment type="caution">
    <text evidence="5">The sequence shown here is derived from an EMBL/GenBank/DDBJ whole genome shotgun (WGS) entry which is preliminary data.</text>
</comment>
<name>A0ABW0XJB5_9ACTN</name>
<dbReference type="Proteomes" id="UP001596183">
    <property type="component" value="Unassembled WGS sequence"/>
</dbReference>
<feature type="domain" description="HTH marR-type" evidence="4">
    <location>
        <begin position="27"/>
        <end position="160"/>
    </location>
</feature>
<evidence type="ECO:0000313" key="5">
    <source>
        <dbReference type="EMBL" id="MFC5669164.1"/>
    </source>
</evidence>
<keyword evidence="2" id="KW-0238">DNA-binding</keyword>
<dbReference type="PROSITE" id="PS50995">
    <property type="entry name" value="HTH_MARR_2"/>
    <property type="match status" value="1"/>
</dbReference>
<dbReference type="InterPro" id="IPR036390">
    <property type="entry name" value="WH_DNA-bd_sf"/>
</dbReference>
<evidence type="ECO:0000256" key="1">
    <source>
        <dbReference type="ARBA" id="ARBA00023015"/>
    </source>
</evidence>
<dbReference type="Gene3D" id="1.10.10.10">
    <property type="entry name" value="Winged helix-like DNA-binding domain superfamily/Winged helix DNA-binding domain"/>
    <property type="match status" value="1"/>
</dbReference>
<dbReference type="InterPro" id="IPR000835">
    <property type="entry name" value="HTH_MarR-typ"/>
</dbReference>
<dbReference type="PANTHER" id="PTHR35790">
    <property type="entry name" value="HTH-TYPE TRANSCRIPTIONAL REGULATOR PCHR"/>
    <property type="match status" value="1"/>
</dbReference>
<sequence>MGDELDEFFVEEVEVGDGKKSKTLNLGNNPTVLLVWAANRFNRSFSRHYQNEFGISAMEWRMLVMLCREPDVPVTAASPAVGYDKGAVSRSLSKLAKLGLAEAKVIGNNPRNRLWHLTPAGYELHDRILRSALERHKQVLAGFTPEDVEKFNAMLRLFGENAESLPE</sequence>
<dbReference type="SUPFAM" id="SSF46785">
    <property type="entry name" value="Winged helix' DNA-binding domain"/>
    <property type="match status" value="1"/>
</dbReference>
<dbReference type="EMBL" id="JBHSPC010000011">
    <property type="protein sequence ID" value="MFC5669164.1"/>
    <property type="molecule type" value="Genomic_DNA"/>
</dbReference>
<gene>
    <name evidence="5" type="ORF">ACFP2V_03240</name>
</gene>
<proteinExistence type="predicted"/>
<dbReference type="PANTHER" id="PTHR35790:SF4">
    <property type="entry name" value="HTH-TYPE TRANSCRIPTIONAL REGULATOR PCHR"/>
    <property type="match status" value="1"/>
</dbReference>